<dbReference type="Proteomes" id="UP000692954">
    <property type="component" value="Unassembled WGS sequence"/>
</dbReference>
<comment type="caution">
    <text evidence="1">The sequence shown here is derived from an EMBL/GenBank/DDBJ whole genome shotgun (WGS) entry which is preliminary data.</text>
</comment>
<keyword evidence="2" id="KW-1185">Reference proteome</keyword>
<name>A0A8S1RNZ6_9CILI</name>
<reference evidence="1" key="1">
    <citation type="submission" date="2021-01" db="EMBL/GenBank/DDBJ databases">
        <authorList>
            <consortium name="Genoscope - CEA"/>
            <person name="William W."/>
        </authorList>
    </citation>
    <scope>NUCLEOTIDE SEQUENCE</scope>
</reference>
<evidence type="ECO:0000313" key="2">
    <source>
        <dbReference type="Proteomes" id="UP000692954"/>
    </source>
</evidence>
<dbReference type="AlphaFoldDB" id="A0A8S1RNZ6"/>
<evidence type="ECO:0000313" key="1">
    <source>
        <dbReference type="EMBL" id="CAD8129916.1"/>
    </source>
</evidence>
<sequence>MFDQAQLKVLSKRDKDQNQTSNYRSILEIIQVFQSQQFKPRIKTLELAVIYILIQTFFKIGPQNLKLIGIFLHIHQLLNNCSNQVVGQFRISGNSDFIIFQISIESIIPSVYLIVMGILINERFSVTLCLFQRISKLVNILRLFSLLLFLNFSQDKFNVFTDRVLIATNKIKFQFKLKILIETHIDRLYNLRMILQNQDITKKIEQLFQSKQQRVVNPHPNRKFLNQPFDIVFYKT</sequence>
<gene>
    <name evidence="1" type="ORF">PSON_ATCC_30995.1.T2510004</name>
</gene>
<dbReference type="EMBL" id="CAJJDN010000251">
    <property type="protein sequence ID" value="CAD8129916.1"/>
    <property type="molecule type" value="Genomic_DNA"/>
</dbReference>
<accession>A0A8S1RNZ6</accession>
<protein>
    <submittedName>
        <fullName evidence="1">Uncharacterized protein</fullName>
    </submittedName>
</protein>
<dbReference type="OrthoDB" id="5590282at2759"/>
<organism evidence="1 2">
    <name type="scientific">Paramecium sonneborni</name>
    <dbReference type="NCBI Taxonomy" id="65129"/>
    <lineage>
        <taxon>Eukaryota</taxon>
        <taxon>Sar</taxon>
        <taxon>Alveolata</taxon>
        <taxon>Ciliophora</taxon>
        <taxon>Intramacronucleata</taxon>
        <taxon>Oligohymenophorea</taxon>
        <taxon>Peniculida</taxon>
        <taxon>Parameciidae</taxon>
        <taxon>Paramecium</taxon>
    </lineage>
</organism>
<proteinExistence type="predicted"/>